<keyword evidence="4" id="KW-1185">Reference proteome</keyword>
<dbReference type="Gene3D" id="3.30.450.20">
    <property type="entry name" value="PAS domain"/>
    <property type="match status" value="1"/>
</dbReference>
<dbReference type="SUPFAM" id="SSF55785">
    <property type="entry name" value="PYP-like sensor domain (PAS domain)"/>
    <property type="match status" value="1"/>
</dbReference>
<dbReference type="Proteomes" id="UP000199607">
    <property type="component" value="Unassembled WGS sequence"/>
</dbReference>
<dbReference type="InterPro" id="IPR013767">
    <property type="entry name" value="PAS_fold"/>
</dbReference>
<feature type="compositionally biased region" description="Polar residues" evidence="1">
    <location>
        <begin position="37"/>
        <end position="46"/>
    </location>
</feature>
<dbReference type="Pfam" id="PF24336">
    <property type="entry name" value="DUF7504"/>
    <property type="match status" value="1"/>
</dbReference>
<evidence type="ECO:0000259" key="2">
    <source>
        <dbReference type="PROSITE" id="PS50112"/>
    </source>
</evidence>
<evidence type="ECO:0000256" key="1">
    <source>
        <dbReference type="SAM" id="MobiDB-lite"/>
    </source>
</evidence>
<dbReference type="InterPro" id="IPR027417">
    <property type="entry name" value="P-loop_NTPase"/>
</dbReference>
<dbReference type="EMBL" id="FOTC01000002">
    <property type="protein sequence ID" value="SFL07894.1"/>
    <property type="molecule type" value="Genomic_DNA"/>
</dbReference>
<evidence type="ECO:0000313" key="4">
    <source>
        <dbReference type="Proteomes" id="UP000199607"/>
    </source>
</evidence>
<feature type="region of interest" description="Disordered" evidence="1">
    <location>
        <begin position="12"/>
        <end position="55"/>
    </location>
</feature>
<dbReference type="InterPro" id="IPR035965">
    <property type="entry name" value="PAS-like_dom_sf"/>
</dbReference>
<name>A0A1I4EQD2_9EURY</name>
<sequence length="427" mass="47319">MRLITSLSQLVASASSEMDGETEGSDAAVREPEQREAQSTGQTVETPTHAHRESDDADSTFLEYDMLADAIPLAVFVLDTDRTVRCWNRAAEELTGTPRTDVVGTDEVSVAFYQDGRRARTLADKVVEAPESADSVFGVTRSTDVDYTRYEDTSTMLDATHEEIAIWFTATPIYRDGQFSSTPDQRESLSLTSFLRRDWQVASCWPHQASNVLYAPLPSVGMFDDSASVPPALQSGQSVLISGPPMTGKYEVLLRQLTSSADRLIVVSTDTPADQIRRDVADYADLPAEALGIVDCTSKASGKDVSDTDTVRYVSSPENLTRVGVQFTALCEQFQGDDVAVGLHSLSPLLMYWDVDRVYQFLRVFLDRVRSSSWCCAAVIGSTMHDEQVLHTLYDPFDAIIETRESNEGRQLRRRGRREAASEWTSF</sequence>
<gene>
    <name evidence="3" type="ORF">SAMN04487950_2326</name>
</gene>
<dbReference type="RefSeq" id="WP_218148960.1">
    <property type="nucleotide sequence ID" value="NZ_FOTC01000002.1"/>
</dbReference>
<reference evidence="4" key="1">
    <citation type="submission" date="2016-10" db="EMBL/GenBank/DDBJ databases">
        <authorList>
            <person name="Varghese N."/>
            <person name="Submissions S."/>
        </authorList>
    </citation>
    <scope>NUCLEOTIDE SEQUENCE [LARGE SCALE GENOMIC DNA]</scope>
    <source>
        <strain evidence="4">CGMCC 1.7738</strain>
    </source>
</reference>
<dbReference type="PROSITE" id="PS50112">
    <property type="entry name" value="PAS"/>
    <property type="match status" value="1"/>
</dbReference>
<evidence type="ECO:0000313" key="3">
    <source>
        <dbReference type="EMBL" id="SFL07894.1"/>
    </source>
</evidence>
<feature type="domain" description="PAS" evidence="2">
    <location>
        <begin position="60"/>
        <end position="108"/>
    </location>
</feature>
<accession>A0A1I4EQD2</accession>
<proteinExistence type="predicted"/>
<dbReference type="InterPro" id="IPR000014">
    <property type="entry name" value="PAS"/>
</dbReference>
<dbReference type="GO" id="GO:0006355">
    <property type="term" value="P:regulation of DNA-templated transcription"/>
    <property type="evidence" value="ECO:0007669"/>
    <property type="project" value="InterPro"/>
</dbReference>
<dbReference type="Pfam" id="PF00989">
    <property type="entry name" value="PAS"/>
    <property type="match status" value="1"/>
</dbReference>
<organism evidence="3 4">
    <name type="scientific">Halogranum rubrum</name>
    <dbReference type="NCBI Taxonomy" id="553466"/>
    <lineage>
        <taxon>Archaea</taxon>
        <taxon>Methanobacteriati</taxon>
        <taxon>Methanobacteriota</taxon>
        <taxon>Stenosarchaea group</taxon>
        <taxon>Halobacteria</taxon>
        <taxon>Halobacteriales</taxon>
        <taxon>Haloferacaceae</taxon>
    </lineage>
</organism>
<dbReference type="AlphaFoldDB" id="A0A1I4EQD2"/>
<dbReference type="InterPro" id="IPR055927">
    <property type="entry name" value="DUF7504"/>
</dbReference>
<protein>
    <submittedName>
        <fullName evidence="3">RecA-superfamily ATPase, KaiC/GvpD/RAD55 family</fullName>
    </submittedName>
</protein>
<dbReference type="STRING" id="553466.SAMN04487950_2326"/>
<dbReference type="Gene3D" id="3.40.50.300">
    <property type="entry name" value="P-loop containing nucleotide triphosphate hydrolases"/>
    <property type="match status" value="1"/>
</dbReference>